<comment type="subcellular location">
    <subcellularLocation>
        <location evidence="1">Cytoplasm</location>
    </subcellularLocation>
</comment>
<dbReference type="Pfam" id="PF23559">
    <property type="entry name" value="WHD_DRP"/>
    <property type="match status" value="1"/>
</dbReference>
<evidence type="ECO:0000256" key="1">
    <source>
        <dbReference type="ARBA" id="ARBA00004496"/>
    </source>
</evidence>
<dbReference type="GO" id="GO:0043531">
    <property type="term" value="F:ADP binding"/>
    <property type="evidence" value="ECO:0007669"/>
    <property type="project" value="InterPro"/>
</dbReference>
<dbReference type="EMBL" id="PKPP01002777">
    <property type="protein sequence ID" value="PWA73173.1"/>
    <property type="molecule type" value="Genomic_DNA"/>
</dbReference>
<dbReference type="InterPro" id="IPR058922">
    <property type="entry name" value="WHD_DRP"/>
</dbReference>
<dbReference type="OrthoDB" id="646178at2759"/>
<accession>A0A2U1NI29</accession>
<dbReference type="Gene3D" id="3.40.50.300">
    <property type="entry name" value="P-loop containing nucleotide triphosphate hydrolases"/>
    <property type="match status" value="1"/>
</dbReference>
<evidence type="ECO:0000256" key="2">
    <source>
        <dbReference type="ARBA" id="ARBA00008894"/>
    </source>
</evidence>
<dbReference type="SUPFAM" id="SSF52540">
    <property type="entry name" value="P-loop containing nucleoside triphosphate hydrolases"/>
    <property type="match status" value="1"/>
</dbReference>
<comment type="caution">
    <text evidence="8">The sequence shown here is derived from an EMBL/GenBank/DDBJ whole genome shotgun (WGS) entry which is preliminary data.</text>
</comment>
<organism evidence="8 9">
    <name type="scientific">Artemisia annua</name>
    <name type="common">Sweet wormwood</name>
    <dbReference type="NCBI Taxonomy" id="35608"/>
    <lineage>
        <taxon>Eukaryota</taxon>
        <taxon>Viridiplantae</taxon>
        <taxon>Streptophyta</taxon>
        <taxon>Embryophyta</taxon>
        <taxon>Tracheophyta</taxon>
        <taxon>Spermatophyta</taxon>
        <taxon>Magnoliopsida</taxon>
        <taxon>eudicotyledons</taxon>
        <taxon>Gunneridae</taxon>
        <taxon>Pentapetalae</taxon>
        <taxon>asterids</taxon>
        <taxon>campanulids</taxon>
        <taxon>Asterales</taxon>
        <taxon>Asteraceae</taxon>
        <taxon>Asteroideae</taxon>
        <taxon>Anthemideae</taxon>
        <taxon>Artemisiinae</taxon>
        <taxon>Artemisia</taxon>
    </lineage>
</organism>
<dbReference type="Pfam" id="PF00931">
    <property type="entry name" value="NB-ARC"/>
    <property type="match status" value="1"/>
</dbReference>
<evidence type="ECO:0000259" key="6">
    <source>
        <dbReference type="Pfam" id="PF00931"/>
    </source>
</evidence>
<evidence type="ECO:0000256" key="3">
    <source>
        <dbReference type="ARBA" id="ARBA00022490"/>
    </source>
</evidence>
<keyword evidence="5" id="KW-0611">Plant defense</keyword>
<dbReference type="STRING" id="35608.A0A2U1NI29"/>
<keyword evidence="3" id="KW-0963">Cytoplasm</keyword>
<gene>
    <name evidence="8" type="ORF">CTI12_AA260870</name>
</gene>
<evidence type="ECO:0000256" key="5">
    <source>
        <dbReference type="ARBA" id="ARBA00022821"/>
    </source>
</evidence>
<comment type="similarity">
    <text evidence="2">Belongs to the disease resistance NB-LRR family.</text>
</comment>
<feature type="domain" description="Disease resistance protein winged helix" evidence="7">
    <location>
        <begin position="248"/>
        <end position="289"/>
    </location>
</feature>
<name>A0A2U1NI29_ARTAN</name>
<sequence>MADSLTSLINQSLDHLNDFSTYNPSSVEALDCKRLIAGSFDGLMSHLRKMMLGYENEEAHGLVKIIETICVEERQEIAVGFDEEVETLLDQLTGTSAKQLQIISIVRTPGLDEIYIMSDELLGEKLYRFLKDRQYLVIMDDIWDSKAWNELKIYYPDDNKGSRVIFTSRHKDVRKNVEGAKPAYILRLRNADESWEIFQKKIPGGVKLLRSSQSSLMIRDPSQYMDSLALSYNLLPRELQQCFLFLGVFPEDYDIPVTKLIWLWVAQGFIHETGSKSLEDAAIEVLRILDQSWMKHHIDK</sequence>
<evidence type="ECO:0000313" key="9">
    <source>
        <dbReference type="Proteomes" id="UP000245207"/>
    </source>
</evidence>
<dbReference type="AlphaFoldDB" id="A0A2U1NI29"/>
<evidence type="ECO:0000256" key="4">
    <source>
        <dbReference type="ARBA" id="ARBA00022741"/>
    </source>
</evidence>
<protein>
    <submittedName>
        <fullName evidence="8">Disease resistance protein</fullName>
    </submittedName>
</protein>
<dbReference type="InterPro" id="IPR036388">
    <property type="entry name" value="WH-like_DNA-bd_sf"/>
</dbReference>
<proteinExistence type="inferred from homology"/>
<dbReference type="InterPro" id="IPR002182">
    <property type="entry name" value="NB-ARC"/>
</dbReference>
<evidence type="ECO:0000259" key="7">
    <source>
        <dbReference type="Pfam" id="PF23559"/>
    </source>
</evidence>
<dbReference type="Proteomes" id="UP000245207">
    <property type="component" value="Unassembled WGS sequence"/>
</dbReference>
<evidence type="ECO:0000313" key="8">
    <source>
        <dbReference type="EMBL" id="PWA73173.1"/>
    </source>
</evidence>
<keyword evidence="9" id="KW-1185">Reference proteome</keyword>
<keyword evidence="4" id="KW-0547">Nucleotide-binding</keyword>
<reference evidence="8 9" key="1">
    <citation type="journal article" date="2018" name="Mol. Plant">
        <title>The genome of Artemisia annua provides insight into the evolution of Asteraceae family and artemisinin biosynthesis.</title>
        <authorList>
            <person name="Shen Q."/>
            <person name="Zhang L."/>
            <person name="Liao Z."/>
            <person name="Wang S."/>
            <person name="Yan T."/>
            <person name="Shi P."/>
            <person name="Liu M."/>
            <person name="Fu X."/>
            <person name="Pan Q."/>
            <person name="Wang Y."/>
            <person name="Lv Z."/>
            <person name="Lu X."/>
            <person name="Zhang F."/>
            <person name="Jiang W."/>
            <person name="Ma Y."/>
            <person name="Chen M."/>
            <person name="Hao X."/>
            <person name="Li L."/>
            <person name="Tang Y."/>
            <person name="Lv G."/>
            <person name="Zhou Y."/>
            <person name="Sun X."/>
            <person name="Brodelius P.E."/>
            <person name="Rose J.K.C."/>
            <person name="Tang K."/>
        </authorList>
    </citation>
    <scope>NUCLEOTIDE SEQUENCE [LARGE SCALE GENOMIC DNA]</scope>
    <source>
        <strain evidence="9">cv. Huhao1</strain>
        <tissue evidence="8">Leaf</tissue>
    </source>
</reference>
<dbReference type="InterPro" id="IPR044974">
    <property type="entry name" value="Disease_R_plants"/>
</dbReference>
<dbReference type="GO" id="GO:0098542">
    <property type="term" value="P:defense response to other organism"/>
    <property type="evidence" value="ECO:0007669"/>
    <property type="project" value="TreeGrafter"/>
</dbReference>
<dbReference type="PANTHER" id="PTHR23155:SF1152">
    <property type="entry name" value="AAA+ ATPASE DOMAIN-CONTAINING PROTEIN"/>
    <property type="match status" value="1"/>
</dbReference>
<dbReference type="PANTHER" id="PTHR23155">
    <property type="entry name" value="DISEASE RESISTANCE PROTEIN RP"/>
    <property type="match status" value="1"/>
</dbReference>
<dbReference type="Gene3D" id="1.10.10.10">
    <property type="entry name" value="Winged helix-like DNA-binding domain superfamily/Winged helix DNA-binding domain"/>
    <property type="match status" value="1"/>
</dbReference>
<dbReference type="InterPro" id="IPR027417">
    <property type="entry name" value="P-loop_NTPase"/>
</dbReference>
<feature type="domain" description="NB-ARC" evidence="6">
    <location>
        <begin position="110"/>
        <end position="201"/>
    </location>
</feature>